<sequence>MADDVKQFLLDHKLSDPIVIGHSMGAKTAMTLALRHSSLVKLLVSVDNAPVDATLSSEFPRYVRCMKEIENAALSKQSEADAMLQVVEEDVSIRQFLLTNLVRDAETRKLKWRVPLNIIAKSLDFMGDFPYLPNQARFKKPTLFIRGKYSKYVTDEMIPLIGRFFPRFQVKDIDAGHWVQAEKPEEFKQVLTQFIVDEEEKLLEQEDSHETASTRYSSQKPPATPTSARAFSTMRTLRYMHEPTTLTDHGYFKLADSSLNLILLELEEVADQNARLDVEYSDGVMNVSIDDVGTYVINRQPPSKQIWLSSPISGPKRFDFVEGVGWVYKDGTKLKELLESEWHEHGVAASLQGLGLKDDVALP</sequence>
<dbReference type="eggNOG" id="KOG2382">
    <property type="taxonomic scope" value="Eukaryota"/>
</dbReference>
<evidence type="ECO:0000256" key="12">
    <source>
        <dbReference type="ARBA" id="ARBA00023065"/>
    </source>
</evidence>
<keyword evidence="18" id="KW-1185">Reference proteome</keyword>
<dbReference type="SMART" id="SM01219">
    <property type="entry name" value="Frataxin_Cyay"/>
    <property type="match status" value="1"/>
</dbReference>
<keyword evidence="10" id="KW-0560">Oxidoreductase</keyword>
<dbReference type="InterPro" id="IPR000073">
    <property type="entry name" value="AB_hydrolase_1"/>
</dbReference>
<dbReference type="InterPro" id="IPR002908">
    <property type="entry name" value="Frataxin/CyaY"/>
</dbReference>
<keyword evidence="7" id="KW-0410">Iron transport</keyword>
<dbReference type="Pfam" id="PF00561">
    <property type="entry name" value="Abhydrolase_1"/>
    <property type="match status" value="1"/>
</dbReference>
<dbReference type="Pfam" id="PF01491">
    <property type="entry name" value="Frataxin_Cyay"/>
    <property type="match status" value="1"/>
</dbReference>
<evidence type="ECO:0000256" key="15">
    <source>
        <dbReference type="SAM" id="MobiDB-lite"/>
    </source>
</evidence>
<reference evidence="17 18" key="1">
    <citation type="journal article" date="2013" name="MBio">
        <title>Genome sequencing of the plant pathogen Taphrina deformans, the causal agent of peach leaf curl.</title>
        <authorList>
            <person name="Cisse O.H."/>
            <person name="Almeida J.M.G.C.F."/>
            <person name="Fonseca A."/>
            <person name="Kumar A.A."/>
            <person name="Salojaervi J."/>
            <person name="Overmyer K."/>
            <person name="Hauser P.M."/>
            <person name="Pagni M."/>
        </authorList>
    </citation>
    <scope>NUCLEOTIDE SEQUENCE [LARGE SCALE GENOMIC DNA]</scope>
    <source>
        <strain evidence="18">PYCC 5710 / ATCC 11124 / CBS 356.35 / IMI 108563 / JCM 9778 / NBRC 8474</strain>
    </source>
</reference>
<dbReference type="NCBIfam" id="TIGR03421">
    <property type="entry name" value="FeS_CyaY"/>
    <property type="match status" value="1"/>
</dbReference>
<protein>
    <recommendedName>
        <fullName evidence="4">ferroxidase</fullName>
        <ecNumber evidence="4">1.16.3.1</ecNumber>
    </recommendedName>
</protein>
<comment type="subcellular location">
    <subcellularLocation>
        <location evidence="1">Mitochondrion</location>
    </subcellularLocation>
</comment>
<dbReference type="Gene3D" id="3.40.50.1820">
    <property type="entry name" value="alpha/beta hydrolase"/>
    <property type="match status" value="1"/>
</dbReference>
<evidence type="ECO:0000256" key="8">
    <source>
        <dbReference type="ARBA" id="ARBA00022801"/>
    </source>
</evidence>
<evidence type="ECO:0000256" key="14">
    <source>
        <dbReference type="ARBA" id="ARBA00047990"/>
    </source>
</evidence>
<evidence type="ECO:0000256" key="3">
    <source>
        <dbReference type="ARBA" id="ARBA00008645"/>
    </source>
</evidence>
<keyword evidence="8" id="KW-0378">Hydrolase</keyword>
<dbReference type="PANTHER" id="PTHR46118">
    <property type="entry name" value="PROTEIN ABHD11"/>
    <property type="match status" value="1"/>
</dbReference>
<proteinExistence type="inferred from homology"/>
<accession>R4X7R3</accession>
<dbReference type="GO" id="GO:0006879">
    <property type="term" value="P:intracellular iron ion homeostasis"/>
    <property type="evidence" value="ECO:0007669"/>
    <property type="project" value="UniProtKB-KW"/>
</dbReference>
<dbReference type="PROSITE" id="PS50810">
    <property type="entry name" value="FRATAXIN_2"/>
    <property type="match status" value="1"/>
</dbReference>
<keyword evidence="6" id="KW-0813">Transport</keyword>
<evidence type="ECO:0000313" key="18">
    <source>
        <dbReference type="Proteomes" id="UP000013776"/>
    </source>
</evidence>
<dbReference type="GO" id="GO:0052689">
    <property type="term" value="F:carboxylic ester hydrolase activity"/>
    <property type="evidence" value="ECO:0007669"/>
    <property type="project" value="TreeGrafter"/>
</dbReference>
<dbReference type="GO" id="GO:0004322">
    <property type="term" value="F:ferroxidase activity"/>
    <property type="evidence" value="ECO:0007669"/>
    <property type="project" value="UniProtKB-EC"/>
</dbReference>
<dbReference type="OrthoDB" id="8119704at2759"/>
<evidence type="ECO:0000259" key="16">
    <source>
        <dbReference type="Pfam" id="PF00561"/>
    </source>
</evidence>
<keyword evidence="9" id="KW-0809">Transit peptide</keyword>
<evidence type="ECO:0000256" key="4">
    <source>
        <dbReference type="ARBA" id="ARBA00013107"/>
    </source>
</evidence>
<feature type="compositionally biased region" description="Polar residues" evidence="15">
    <location>
        <begin position="213"/>
        <end position="227"/>
    </location>
</feature>
<name>R4X7R3_TAPDE</name>
<gene>
    <name evidence="17" type="ORF">TAPDE_001319</name>
</gene>
<dbReference type="InterPro" id="IPR029058">
    <property type="entry name" value="AB_hydrolase_fold"/>
</dbReference>
<evidence type="ECO:0000256" key="10">
    <source>
        <dbReference type="ARBA" id="ARBA00023002"/>
    </source>
</evidence>
<dbReference type="Gene3D" id="3.30.920.10">
    <property type="entry name" value="Frataxin/CyaY"/>
    <property type="match status" value="1"/>
</dbReference>
<keyword evidence="5" id="KW-0409">Iron storage</keyword>
<keyword evidence="12" id="KW-0406">Ion transport</keyword>
<dbReference type="GO" id="GO:0006826">
    <property type="term" value="P:iron ion transport"/>
    <property type="evidence" value="ECO:0007669"/>
    <property type="project" value="UniProtKB-KW"/>
</dbReference>
<dbReference type="EMBL" id="CAHR02000041">
    <property type="protein sequence ID" value="CCG81486.1"/>
    <property type="molecule type" value="Genomic_DNA"/>
</dbReference>
<evidence type="ECO:0000256" key="9">
    <source>
        <dbReference type="ARBA" id="ARBA00022946"/>
    </source>
</evidence>
<keyword evidence="11" id="KW-0408">Iron</keyword>
<comment type="caution">
    <text evidence="17">The sequence shown here is derived from an EMBL/GenBank/DDBJ whole genome shotgun (WGS) entry which is preliminary data.</text>
</comment>
<dbReference type="EC" id="1.16.3.1" evidence="4"/>
<dbReference type="STRING" id="1097556.R4X7R3"/>
<evidence type="ECO:0000256" key="7">
    <source>
        <dbReference type="ARBA" id="ARBA00022496"/>
    </source>
</evidence>
<evidence type="ECO:0000256" key="11">
    <source>
        <dbReference type="ARBA" id="ARBA00023004"/>
    </source>
</evidence>
<dbReference type="SUPFAM" id="SSF55387">
    <property type="entry name" value="Frataxin/Nqo15-like"/>
    <property type="match status" value="1"/>
</dbReference>
<dbReference type="GO" id="GO:0016226">
    <property type="term" value="P:iron-sulfur cluster assembly"/>
    <property type="evidence" value="ECO:0007669"/>
    <property type="project" value="InterPro"/>
</dbReference>
<dbReference type="GO" id="GO:0008199">
    <property type="term" value="F:ferric iron binding"/>
    <property type="evidence" value="ECO:0007669"/>
    <property type="project" value="InterPro"/>
</dbReference>
<dbReference type="VEuPathDB" id="FungiDB:TAPDE_001319"/>
<comment type="catalytic activity">
    <reaction evidence="14">
        <text>4 Fe(2+) + O2 + 4 H(+) = 4 Fe(3+) + 2 H2O</text>
        <dbReference type="Rhea" id="RHEA:11148"/>
        <dbReference type="ChEBI" id="CHEBI:15377"/>
        <dbReference type="ChEBI" id="CHEBI:15378"/>
        <dbReference type="ChEBI" id="CHEBI:15379"/>
        <dbReference type="ChEBI" id="CHEBI:29033"/>
        <dbReference type="ChEBI" id="CHEBI:29034"/>
        <dbReference type="EC" id="1.16.3.1"/>
    </reaction>
</comment>
<dbReference type="InterPro" id="IPR017789">
    <property type="entry name" value="Frataxin"/>
</dbReference>
<dbReference type="Proteomes" id="UP000013776">
    <property type="component" value="Unassembled WGS sequence"/>
</dbReference>
<dbReference type="NCBIfam" id="TIGR03422">
    <property type="entry name" value="mito_frataxin"/>
    <property type="match status" value="1"/>
</dbReference>
<dbReference type="PROSITE" id="PS01344">
    <property type="entry name" value="FRATAXIN_1"/>
    <property type="match status" value="1"/>
</dbReference>
<evidence type="ECO:0000256" key="5">
    <source>
        <dbReference type="ARBA" id="ARBA00022434"/>
    </source>
</evidence>
<dbReference type="GO" id="GO:0005739">
    <property type="term" value="C:mitochondrion"/>
    <property type="evidence" value="ECO:0007669"/>
    <property type="project" value="UniProtKB-SubCell"/>
</dbReference>
<feature type="domain" description="AB hydrolase-1" evidence="16">
    <location>
        <begin position="1"/>
        <end position="184"/>
    </location>
</feature>
<evidence type="ECO:0000256" key="6">
    <source>
        <dbReference type="ARBA" id="ARBA00022448"/>
    </source>
</evidence>
<dbReference type="eggNOG" id="KOG3413">
    <property type="taxonomic scope" value="Eukaryota"/>
</dbReference>
<comment type="similarity">
    <text evidence="3">Belongs to the AB hydrolase superfamily.</text>
</comment>
<organism evidence="17 18">
    <name type="scientific">Taphrina deformans (strain PYCC 5710 / ATCC 11124 / CBS 356.35 / IMI 108563 / JCM 9778 / NBRC 8474)</name>
    <name type="common">Peach leaf curl fungus</name>
    <name type="synonym">Lalaria deformans</name>
    <dbReference type="NCBI Taxonomy" id="1097556"/>
    <lineage>
        <taxon>Eukaryota</taxon>
        <taxon>Fungi</taxon>
        <taxon>Dikarya</taxon>
        <taxon>Ascomycota</taxon>
        <taxon>Taphrinomycotina</taxon>
        <taxon>Taphrinomycetes</taxon>
        <taxon>Taphrinales</taxon>
        <taxon>Taphrinaceae</taxon>
        <taxon>Taphrina</taxon>
    </lineage>
</organism>
<dbReference type="InterPro" id="IPR036524">
    <property type="entry name" value="Frataxin/CyaY_sf"/>
</dbReference>
<evidence type="ECO:0000256" key="13">
    <source>
        <dbReference type="ARBA" id="ARBA00023128"/>
    </source>
</evidence>
<evidence type="ECO:0000256" key="1">
    <source>
        <dbReference type="ARBA" id="ARBA00004173"/>
    </source>
</evidence>
<keyword evidence="13" id="KW-0496">Mitochondrion</keyword>
<comment type="similarity">
    <text evidence="2">Belongs to the frataxin family.</text>
</comment>
<dbReference type="InterPro" id="IPR020895">
    <property type="entry name" value="Frataxin_CS"/>
</dbReference>
<dbReference type="SUPFAM" id="SSF53474">
    <property type="entry name" value="alpha/beta-Hydrolases"/>
    <property type="match status" value="1"/>
</dbReference>
<dbReference type="AlphaFoldDB" id="R4X7R3"/>
<evidence type="ECO:0000256" key="2">
    <source>
        <dbReference type="ARBA" id="ARBA00008183"/>
    </source>
</evidence>
<evidence type="ECO:0000313" key="17">
    <source>
        <dbReference type="EMBL" id="CCG81486.1"/>
    </source>
</evidence>
<dbReference type="PANTHER" id="PTHR46118:SF4">
    <property type="entry name" value="PROTEIN ABHD11"/>
    <property type="match status" value="1"/>
</dbReference>
<feature type="region of interest" description="Disordered" evidence="15">
    <location>
        <begin position="206"/>
        <end position="227"/>
    </location>
</feature>